<keyword evidence="3" id="KW-1185">Reference proteome</keyword>
<gene>
    <name evidence="2" type="ORF">PIB30_074538</name>
</gene>
<proteinExistence type="predicted"/>
<feature type="region of interest" description="Disordered" evidence="1">
    <location>
        <begin position="1"/>
        <end position="150"/>
    </location>
</feature>
<dbReference type="Proteomes" id="UP001341840">
    <property type="component" value="Unassembled WGS sequence"/>
</dbReference>
<evidence type="ECO:0000313" key="2">
    <source>
        <dbReference type="EMBL" id="MED6187233.1"/>
    </source>
</evidence>
<feature type="compositionally biased region" description="Pro residues" evidence="1">
    <location>
        <begin position="86"/>
        <end position="100"/>
    </location>
</feature>
<comment type="caution">
    <text evidence="2">The sequence shown here is derived from an EMBL/GenBank/DDBJ whole genome shotgun (WGS) entry which is preliminary data.</text>
</comment>
<organism evidence="2 3">
    <name type="scientific">Stylosanthes scabra</name>
    <dbReference type="NCBI Taxonomy" id="79078"/>
    <lineage>
        <taxon>Eukaryota</taxon>
        <taxon>Viridiplantae</taxon>
        <taxon>Streptophyta</taxon>
        <taxon>Embryophyta</taxon>
        <taxon>Tracheophyta</taxon>
        <taxon>Spermatophyta</taxon>
        <taxon>Magnoliopsida</taxon>
        <taxon>eudicotyledons</taxon>
        <taxon>Gunneridae</taxon>
        <taxon>Pentapetalae</taxon>
        <taxon>rosids</taxon>
        <taxon>fabids</taxon>
        <taxon>Fabales</taxon>
        <taxon>Fabaceae</taxon>
        <taxon>Papilionoideae</taxon>
        <taxon>50 kb inversion clade</taxon>
        <taxon>dalbergioids sensu lato</taxon>
        <taxon>Dalbergieae</taxon>
        <taxon>Pterocarpus clade</taxon>
        <taxon>Stylosanthes</taxon>
    </lineage>
</organism>
<evidence type="ECO:0000313" key="3">
    <source>
        <dbReference type="Proteomes" id="UP001341840"/>
    </source>
</evidence>
<feature type="compositionally biased region" description="Polar residues" evidence="1">
    <location>
        <begin position="16"/>
        <end position="35"/>
    </location>
</feature>
<feature type="compositionally biased region" description="Low complexity" evidence="1">
    <location>
        <begin position="36"/>
        <end position="51"/>
    </location>
</feature>
<dbReference type="EMBL" id="JASCZI010182171">
    <property type="protein sequence ID" value="MED6187233.1"/>
    <property type="molecule type" value="Genomic_DNA"/>
</dbReference>
<evidence type="ECO:0000256" key="1">
    <source>
        <dbReference type="SAM" id="MobiDB-lite"/>
    </source>
</evidence>
<feature type="compositionally biased region" description="Polar residues" evidence="1">
    <location>
        <begin position="52"/>
        <end position="66"/>
    </location>
</feature>
<name>A0ABU6WT36_9FABA</name>
<sequence length="150" mass="16654">MRKKLAARRGRYTFATKATHNTIHIHTSNPNTLVASPSPSHSPFQPQSPSHTQDTMARTKTTNRNTGAEIHPPSTRSAQTRASREPSPPLEQPPPPPPPTSARSNSSRGKRPMTEEPPPPPPRYRGSEYRSLLHPIVESDEARPPLYKSF</sequence>
<feature type="compositionally biased region" description="Basic residues" evidence="1">
    <location>
        <begin position="1"/>
        <end position="11"/>
    </location>
</feature>
<reference evidence="2 3" key="1">
    <citation type="journal article" date="2023" name="Plants (Basel)">
        <title>Bridging the Gap: Combining Genomics and Transcriptomics Approaches to Understand Stylosanthes scabra, an Orphan Legume from the Brazilian Caatinga.</title>
        <authorList>
            <person name="Ferreira-Neto J.R.C."/>
            <person name="da Silva M.D."/>
            <person name="Binneck E."/>
            <person name="de Melo N.F."/>
            <person name="da Silva R.H."/>
            <person name="de Melo A.L.T.M."/>
            <person name="Pandolfi V."/>
            <person name="Bustamante F.O."/>
            <person name="Brasileiro-Vidal A.C."/>
            <person name="Benko-Iseppon A.M."/>
        </authorList>
    </citation>
    <scope>NUCLEOTIDE SEQUENCE [LARGE SCALE GENOMIC DNA]</scope>
    <source>
        <tissue evidence="2">Leaves</tissue>
    </source>
</reference>
<accession>A0ABU6WT36</accession>
<protein>
    <submittedName>
        <fullName evidence="2">Uncharacterized protein</fullName>
    </submittedName>
</protein>